<dbReference type="WBParaSite" id="SCUD_0001652901-mRNA-1">
    <property type="protein sequence ID" value="SCUD_0001652901-mRNA-1"/>
    <property type="gene ID" value="SCUD_0001652901"/>
</dbReference>
<dbReference type="EMBL" id="UZAK01038761">
    <property type="protein sequence ID" value="VDP61737.1"/>
    <property type="molecule type" value="Genomic_DNA"/>
</dbReference>
<sequence>MSLLKGVLELETLELEENALMELLDLPTWLLLRKAYCTNVVAKSIDLVNIELQALNEPRPASQSPIANYRGGSGKYGFSDKVIDGVTIQVNSVFIEFFAQAFQGSVELSRFCVLSKSPNWQNCLLNLSTLTMPQYDSILIFKEVSWESARIVADGLLTELHGTPVRLITNQSRVRLTMKKRLSDDILWVFTLSQVEAAIVFARSLEHSIRLANEQSKRFAAEKAKRQTVTLVSSSETQSLVNNSYSNNNNGSNTNYTTNSNIYPTVVVRNTKCTWDYANAVNMFHQYDVLETSYHLIVNRTELNFCDETKEKIRLNPNIVPNGSMRVNLTTLSVDWYPYHLDCTFIFFVFFIFILHYALK</sequence>
<keyword evidence="1" id="KW-1133">Transmembrane helix</keyword>
<evidence type="ECO:0000313" key="4">
    <source>
        <dbReference type="WBParaSite" id="SCUD_0001652901-mRNA-1"/>
    </source>
</evidence>
<evidence type="ECO:0000313" key="2">
    <source>
        <dbReference type="EMBL" id="VDP61737.1"/>
    </source>
</evidence>
<proteinExistence type="predicted"/>
<evidence type="ECO:0000256" key="1">
    <source>
        <dbReference type="SAM" id="Phobius"/>
    </source>
</evidence>
<reference evidence="2 3" key="2">
    <citation type="submission" date="2018-11" db="EMBL/GenBank/DDBJ databases">
        <authorList>
            <consortium name="Pathogen Informatics"/>
        </authorList>
    </citation>
    <scope>NUCLEOTIDE SEQUENCE [LARGE SCALE GENOMIC DNA]</scope>
    <source>
        <strain evidence="2">Dakar</strain>
        <strain evidence="3">Dakar, Senegal</strain>
    </source>
</reference>
<keyword evidence="3" id="KW-1185">Reference proteome</keyword>
<dbReference type="STRING" id="6186.A0A183KN99"/>
<dbReference type="PANTHER" id="PTHR22774">
    <property type="entry name" value="CHOREIN N-TERMINAL DOMAIN-CONTAINING PROTEIN"/>
    <property type="match status" value="1"/>
</dbReference>
<dbReference type="InterPro" id="IPR026728">
    <property type="entry name" value="BLTP3A/B"/>
</dbReference>
<dbReference type="AlphaFoldDB" id="A0A183KN99"/>
<dbReference type="Proteomes" id="UP000279833">
    <property type="component" value="Unassembled WGS sequence"/>
</dbReference>
<feature type="transmembrane region" description="Helical" evidence="1">
    <location>
        <begin position="336"/>
        <end position="359"/>
    </location>
</feature>
<evidence type="ECO:0000313" key="3">
    <source>
        <dbReference type="Proteomes" id="UP000279833"/>
    </source>
</evidence>
<accession>A0A183KN99</accession>
<protein>
    <submittedName>
        <fullName evidence="4">Chorein_N domain-containing protein</fullName>
    </submittedName>
</protein>
<name>A0A183KN99_9TREM</name>
<reference evidence="4" key="1">
    <citation type="submission" date="2016-06" db="UniProtKB">
        <authorList>
            <consortium name="WormBaseParasite"/>
        </authorList>
    </citation>
    <scope>IDENTIFICATION</scope>
</reference>
<dbReference type="Pfam" id="PF24917">
    <property type="entry name" value="BLTP3A_B"/>
    <property type="match status" value="1"/>
</dbReference>
<keyword evidence="1" id="KW-0472">Membrane</keyword>
<organism evidence="4">
    <name type="scientific">Schistosoma curassoni</name>
    <dbReference type="NCBI Taxonomy" id="6186"/>
    <lineage>
        <taxon>Eukaryota</taxon>
        <taxon>Metazoa</taxon>
        <taxon>Spiralia</taxon>
        <taxon>Lophotrochozoa</taxon>
        <taxon>Platyhelminthes</taxon>
        <taxon>Trematoda</taxon>
        <taxon>Digenea</taxon>
        <taxon>Strigeidida</taxon>
        <taxon>Schistosomatoidea</taxon>
        <taxon>Schistosomatidae</taxon>
        <taxon>Schistosoma</taxon>
    </lineage>
</organism>
<dbReference type="PANTHER" id="PTHR22774:SF11">
    <property type="entry name" value="CHOREIN N-TERMINAL DOMAIN-CONTAINING PROTEIN"/>
    <property type="match status" value="1"/>
</dbReference>
<gene>
    <name evidence="2" type="ORF">SCUD_LOCUS16526</name>
</gene>
<keyword evidence="1" id="KW-0812">Transmembrane</keyword>